<accession>A0A1I4XBB3</accession>
<evidence type="ECO:0000313" key="1">
    <source>
        <dbReference type="EMBL" id="SFN23208.1"/>
    </source>
</evidence>
<dbReference type="eggNOG" id="COG0727">
    <property type="taxonomic scope" value="Bacteria"/>
</dbReference>
<evidence type="ECO:0000313" key="2">
    <source>
        <dbReference type="Proteomes" id="UP000182961"/>
    </source>
</evidence>
<sequence length="202" mass="22951">MAIIQKVQLVEELFEALENEIASFKNHTKLDCIAGCGNCCNNAKVDASPLEFFPWAFHLFVNGQAENTIKALQNTTDARCFMFKALSFTDTRAGKCTDYKYRGLICRLFGFAANRDKYGQMRMATCARIKEEQKQQFTEAEIAISNGLYLPVFSDYYTKLSSIDARLGKDLYPINQALQIALEEILHYYAYRPFPDGLKDSA</sequence>
<proteinExistence type="predicted"/>
<gene>
    <name evidence="1" type="ORF">SAMN05444143_108146</name>
</gene>
<dbReference type="InterPro" id="IPR005358">
    <property type="entry name" value="Puta_zinc/iron-chelating_dom"/>
</dbReference>
<dbReference type="Proteomes" id="UP000182961">
    <property type="component" value="Unassembled WGS sequence"/>
</dbReference>
<organism evidence="1 2">
    <name type="scientific">Flavobacterium succinicans</name>
    <dbReference type="NCBI Taxonomy" id="29536"/>
    <lineage>
        <taxon>Bacteria</taxon>
        <taxon>Pseudomonadati</taxon>
        <taxon>Bacteroidota</taxon>
        <taxon>Flavobacteriia</taxon>
        <taxon>Flavobacteriales</taxon>
        <taxon>Flavobacteriaceae</taxon>
        <taxon>Flavobacterium</taxon>
    </lineage>
</organism>
<dbReference type="EMBL" id="FOUT01000008">
    <property type="protein sequence ID" value="SFN23208.1"/>
    <property type="molecule type" value="Genomic_DNA"/>
</dbReference>
<reference evidence="2" key="1">
    <citation type="submission" date="2016-10" db="EMBL/GenBank/DDBJ databases">
        <authorList>
            <person name="Varghese N."/>
            <person name="Submissions S."/>
        </authorList>
    </citation>
    <scope>NUCLEOTIDE SEQUENCE [LARGE SCALE GENOMIC DNA]</scope>
    <source>
        <strain evidence="2">DSM 4002</strain>
    </source>
</reference>
<protein>
    <submittedName>
        <fullName evidence="1">Putative zinc-or iron-chelating domain-containing protein</fullName>
    </submittedName>
</protein>
<dbReference type="Pfam" id="PF03692">
    <property type="entry name" value="CxxCxxCC"/>
    <property type="match status" value="1"/>
</dbReference>
<name>A0A1I4XBB3_9FLAO</name>
<dbReference type="AlphaFoldDB" id="A0A1I4XBB3"/>
<dbReference type="RefSeq" id="WP_024981248.1">
    <property type="nucleotide sequence ID" value="NZ_CBCRUM010000005.1"/>
</dbReference>
<keyword evidence="2" id="KW-1185">Reference proteome</keyword>